<dbReference type="InterPro" id="IPR006828">
    <property type="entry name" value="ASC_dom"/>
</dbReference>
<dbReference type="PANTHER" id="PTHR46316:SF13">
    <property type="entry name" value="ASSOCIATION WITH THE SNF1 COMPLEX (ASC) DOMAIN-CONTAINING PROTEIN"/>
    <property type="match status" value="1"/>
</dbReference>
<dbReference type="Pfam" id="PF04739">
    <property type="entry name" value="AMPKBI"/>
    <property type="match status" value="1"/>
</dbReference>
<evidence type="ECO:0000259" key="3">
    <source>
        <dbReference type="SMART" id="SM01010"/>
    </source>
</evidence>
<feature type="chain" id="PRO_5026984300" description="Association with the SNF1 complex (ASC) domain-containing protein" evidence="2">
    <location>
        <begin position="32"/>
        <end position="149"/>
    </location>
</feature>
<feature type="domain" description="Association with the SNF1 complex (ASC)" evidence="3">
    <location>
        <begin position="49"/>
        <end position="139"/>
    </location>
</feature>
<dbReference type="InterPro" id="IPR037256">
    <property type="entry name" value="ASC_dom_sf"/>
</dbReference>
<dbReference type="SMART" id="SM01010">
    <property type="entry name" value="AMPKBI"/>
    <property type="match status" value="1"/>
</dbReference>
<evidence type="ECO:0000256" key="1">
    <source>
        <dbReference type="ARBA" id="ARBA00010926"/>
    </source>
</evidence>
<dbReference type="Gene3D" id="6.20.250.60">
    <property type="match status" value="1"/>
</dbReference>
<accession>A0A6N2BCK8</accession>
<reference evidence="4" key="1">
    <citation type="submission" date="2019-05" db="EMBL/GenBank/DDBJ databases">
        <title>The de novo reference genome and transcriptome assemblies of the wild tomato species Solanum chilense.</title>
        <authorList>
            <person name="Stam R."/>
            <person name="Nosenko T."/>
            <person name="Hoerger A.C."/>
            <person name="Stephan W."/>
            <person name="Seidel M.A."/>
            <person name="Kuhn J.M.M."/>
            <person name="Haberer G."/>
            <person name="Tellier A."/>
        </authorList>
    </citation>
    <scope>NUCLEOTIDE SEQUENCE</scope>
    <source>
        <tissue evidence="4">Mature leaves</tissue>
    </source>
</reference>
<evidence type="ECO:0000313" key="4">
    <source>
        <dbReference type="EMBL" id="TMW92426.1"/>
    </source>
</evidence>
<proteinExistence type="inferred from homology"/>
<protein>
    <recommendedName>
        <fullName evidence="3">Association with the SNF1 complex (ASC) domain-containing protein</fullName>
    </recommendedName>
</protein>
<dbReference type="GO" id="GO:0005737">
    <property type="term" value="C:cytoplasm"/>
    <property type="evidence" value="ECO:0007669"/>
    <property type="project" value="UniProtKB-ARBA"/>
</dbReference>
<sequence length="149" mass="16557">MWCGVQAFMEVGVRVWNCFVGLFVLLNMNQAHRYGEAQDEAIVTGFEIPTSPDVSYNNVHPGNEDDAREPPMVPQQLHTTVLNHPSVTRDQSAELPSPQHVVLNHLYLEDRQAQGPVVAVGVTSRFRSKFVTVVLYKPAERRGGSTSNA</sequence>
<gene>
    <name evidence="4" type="ORF">EJD97_013076</name>
</gene>
<dbReference type="SUPFAM" id="SSF160219">
    <property type="entry name" value="AMPKBI-like"/>
    <property type="match status" value="1"/>
</dbReference>
<dbReference type="PANTHER" id="PTHR46316">
    <property type="entry name" value="SNF1-RELATED PROTEIN KINASE REGULATORY SUBUNIT BETA-1"/>
    <property type="match status" value="1"/>
</dbReference>
<keyword evidence="2" id="KW-0732">Signal</keyword>
<dbReference type="EMBL" id="RXGB01003336">
    <property type="protein sequence ID" value="TMW92426.1"/>
    <property type="molecule type" value="Genomic_DNA"/>
</dbReference>
<comment type="similarity">
    <text evidence="1">Belongs to the 5'-AMP-activated protein kinase beta subunit family.</text>
</comment>
<dbReference type="InterPro" id="IPR043554">
    <property type="entry name" value="KINB"/>
</dbReference>
<dbReference type="AlphaFoldDB" id="A0A6N2BCK8"/>
<comment type="caution">
    <text evidence="4">The sequence shown here is derived from an EMBL/GenBank/DDBJ whole genome shotgun (WGS) entry which is preliminary data.</text>
</comment>
<name>A0A6N2BCK8_SOLCI</name>
<organism evidence="4">
    <name type="scientific">Solanum chilense</name>
    <name type="common">Tomato</name>
    <name type="synonym">Lycopersicon chilense</name>
    <dbReference type="NCBI Taxonomy" id="4083"/>
    <lineage>
        <taxon>Eukaryota</taxon>
        <taxon>Viridiplantae</taxon>
        <taxon>Streptophyta</taxon>
        <taxon>Embryophyta</taxon>
        <taxon>Tracheophyta</taxon>
        <taxon>Spermatophyta</taxon>
        <taxon>Magnoliopsida</taxon>
        <taxon>eudicotyledons</taxon>
        <taxon>Gunneridae</taxon>
        <taxon>Pentapetalae</taxon>
        <taxon>asterids</taxon>
        <taxon>lamiids</taxon>
        <taxon>Solanales</taxon>
        <taxon>Solanaceae</taxon>
        <taxon>Solanoideae</taxon>
        <taxon>Solaneae</taxon>
        <taxon>Solanum</taxon>
        <taxon>Solanum subgen. Lycopersicon</taxon>
    </lineage>
</organism>
<evidence type="ECO:0000256" key="2">
    <source>
        <dbReference type="SAM" id="SignalP"/>
    </source>
</evidence>
<feature type="signal peptide" evidence="2">
    <location>
        <begin position="1"/>
        <end position="31"/>
    </location>
</feature>